<comment type="caution">
    <text evidence="1">The sequence shown here is derived from an EMBL/GenBank/DDBJ whole genome shotgun (WGS) entry which is preliminary data.</text>
</comment>
<sequence length="191" mass="21746">MGTSDVLYTGRWSSKTRLPFPGVGWYDEAKARSIYDAQQEFLCVVDASERLEDDRPRQRWIIGVSGSEGFRCAFFTPAGTLYRQIDYAPRQGRLWRETTVDYRYPDDTRFYARGVESLGHTVARFEPDGSGTVLYVESGNPVGEEVQLHDAPVSGFWLDRPEFGDWSQLSDPMYGVPTDDDVDRHIASRLS</sequence>
<evidence type="ECO:0000313" key="1">
    <source>
        <dbReference type="EMBL" id="TKR26962.1"/>
    </source>
</evidence>
<evidence type="ECO:0000313" key="2">
    <source>
        <dbReference type="Proteomes" id="UP000308121"/>
    </source>
</evidence>
<dbReference type="OrthoDB" id="5069107at2"/>
<name>A0A7Z8K2R8_9CELL</name>
<proteinExistence type="predicted"/>
<organism evidence="1 2">
    <name type="scientific">Cellulomonas hominis</name>
    <dbReference type="NCBI Taxonomy" id="156981"/>
    <lineage>
        <taxon>Bacteria</taxon>
        <taxon>Bacillati</taxon>
        <taxon>Actinomycetota</taxon>
        <taxon>Actinomycetes</taxon>
        <taxon>Micrococcales</taxon>
        <taxon>Cellulomonadaceae</taxon>
        <taxon>Cellulomonas</taxon>
    </lineage>
</organism>
<accession>A0A7Z8K2R8</accession>
<gene>
    <name evidence="1" type="ORF">FA014_02890</name>
</gene>
<dbReference type="EMBL" id="SZYE01000010">
    <property type="protein sequence ID" value="TKR26962.1"/>
    <property type="molecule type" value="Genomic_DNA"/>
</dbReference>
<dbReference type="RefSeq" id="WP_154728212.1">
    <property type="nucleotide sequence ID" value="NZ_SZYE01000010.1"/>
</dbReference>
<dbReference type="Proteomes" id="UP000308121">
    <property type="component" value="Unassembled WGS sequence"/>
</dbReference>
<reference evidence="1 2" key="1">
    <citation type="submission" date="2019-05" db="EMBL/GenBank/DDBJ databases">
        <title>Genome sequence of Cellulomonas hominis strain CS1.</title>
        <authorList>
            <person name="Belmont J."/>
            <person name="Maclea K.S."/>
        </authorList>
    </citation>
    <scope>NUCLEOTIDE SEQUENCE [LARGE SCALE GENOMIC DNA]</scope>
    <source>
        <strain evidence="1 2">CS1</strain>
    </source>
</reference>
<dbReference type="AlphaFoldDB" id="A0A7Z8K2R8"/>
<protein>
    <submittedName>
        <fullName evidence="1">Uncharacterized protein</fullName>
    </submittedName>
</protein>